<evidence type="ECO:0000313" key="3">
    <source>
        <dbReference type="Proteomes" id="UP001597110"/>
    </source>
</evidence>
<organism evidence="2 3">
    <name type="scientific">Lysobacter brunescens</name>
    <dbReference type="NCBI Taxonomy" id="262323"/>
    <lineage>
        <taxon>Bacteria</taxon>
        <taxon>Pseudomonadati</taxon>
        <taxon>Pseudomonadota</taxon>
        <taxon>Gammaproteobacteria</taxon>
        <taxon>Lysobacterales</taxon>
        <taxon>Lysobacteraceae</taxon>
        <taxon>Lysobacter</taxon>
    </lineage>
</organism>
<feature type="signal peptide" evidence="1">
    <location>
        <begin position="1"/>
        <end position="23"/>
    </location>
</feature>
<reference evidence="3" key="1">
    <citation type="journal article" date="2019" name="Int. J. Syst. Evol. Microbiol.">
        <title>The Global Catalogue of Microorganisms (GCM) 10K type strain sequencing project: providing services to taxonomists for standard genome sequencing and annotation.</title>
        <authorList>
            <consortium name="The Broad Institute Genomics Platform"/>
            <consortium name="The Broad Institute Genome Sequencing Center for Infectious Disease"/>
            <person name="Wu L."/>
            <person name="Ma J."/>
        </authorList>
    </citation>
    <scope>NUCLEOTIDE SEQUENCE [LARGE SCALE GENOMIC DNA]</scope>
    <source>
        <strain evidence="3">CCUG 55585</strain>
    </source>
</reference>
<keyword evidence="1" id="KW-0732">Signal</keyword>
<keyword evidence="3" id="KW-1185">Reference proteome</keyword>
<comment type="caution">
    <text evidence="2">The sequence shown here is derived from an EMBL/GenBank/DDBJ whole genome shotgun (WGS) entry which is preliminary data.</text>
</comment>
<feature type="chain" id="PRO_5047383197" evidence="1">
    <location>
        <begin position="24"/>
        <end position="596"/>
    </location>
</feature>
<name>A0ABW2Y999_9GAMM</name>
<proteinExistence type="predicted"/>
<gene>
    <name evidence="2" type="ORF">ACFQ0E_00980</name>
</gene>
<dbReference type="RefSeq" id="WP_386821838.1">
    <property type="nucleotide sequence ID" value="NZ_JBHTIF010000001.1"/>
</dbReference>
<evidence type="ECO:0000256" key="1">
    <source>
        <dbReference type="SAM" id="SignalP"/>
    </source>
</evidence>
<dbReference type="Gene3D" id="3.10.450.40">
    <property type="match status" value="1"/>
</dbReference>
<sequence length="596" mass="63989">MNRKMLHASLLAVLAAQAGVVHAAQTVDLARQASAKSKAGSVNAYQLTGTRSSDLQMAYAQMVGDGALARFEQYHLGVPVFGGSFVAEIENGAHDGRIKRASGSFVKGLEFDVASIMPAVDMTGALDAARRKLKLSGIGLAPDARNTAHLYIWRDAAGKGRLVYVVSLDVPATLHRRASRPTLVVDANTSAILDRWESFDANDGMGPGGYLRPVAQRLATRGWDRRKIAMLFSHARNLYQVENSSMAATTCGAAEAAADLGFPVGDVRSAFAVAGRCLSNARKFTLSMNDDGVAPTTSADPVVRNVSARVVTNSTLTTKTAAWRKFALSDFTALKPWDTSGENLAAAKAALGIPSTSTTRADVVYINNMNISSGNGFQTSSVDYCSRSGACVDIRTNAFGTRAQNDTYTAWSQVVGLNKVRIPTTSQSAAMTLPSGTQWSITTTKASSWAYTVSSEVTIGAQFTISDSFGWNYAVTFGASATKSGEKSTSFTTNFNHGSYRIPAGCYAELTPVERWKQRYDTWTVKPQVQGTMRVRTYPNWNGQEYTNYAATSHFKDLASKSAYVLTLNDRTSIINGVQVVGKRFSDNSACTLTPL</sequence>
<evidence type="ECO:0000313" key="2">
    <source>
        <dbReference type="EMBL" id="MFD0724161.1"/>
    </source>
</evidence>
<dbReference type="Gene3D" id="3.10.450.490">
    <property type="match status" value="1"/>
</dbReference>
<accession>A0ABW2Y999</accession>
<dbReference type="Proteomes" id="UP001597110">
    <property type="component" value="Unassembled WGS sequence"/>
</dbReference>
<dbReference type="EMBL" id="JBHTIF010000001">
    <property type="protein sequence ID" value="MFD0724161.1"/>
    <property type="molecule type" value="Genomic_DNA"/>
</dbReference>
<protein>
    <submittedName>
        <fullName evidence="2">Uncharacterized protein</fullName>
    </submittedName>
</protein>